<protein>
    <submittedName>
        <fullName evidence="1">Uncharacterized protein</fullName>
    </submittedName>
</protein>
<name>A0ACC2RQR6_9FUNG</name>
<reference evidence="1" key="1">
    <citation type="submission" date="2022-04" db="EMBL/GenBank/DDBJ databases">
        <title>Genome of the entomopathogenic fungus Entomophthora muscae.</title>
        <authorList>
            <person name="Elya C."/>
            <person name="Lovett B.R."/>
            <person name="Lee E."/>
            <person name="Macias A.M."/>
            <person name="Hajek A.E."/>
            <person name="De Bivort B.L."/>
            <person name="Kasson M.T."/>
            <person name="De Fine Licht H.H."/>
            <person name="Stajich J.E."/>
        </authorList>
    </citation>
    <scope>NUCLEOTIDE SEQUENCE</scope>
    <source>
        <strain evidence="1">Berkeley</strain>
    </source>
</reference>
<sequence>MRSALLLTTSISQALGQSIVGLDLPAKNDITKPAFRSKQLHYPSKEEFYKKVADETCSSLIKPRPTLCTDMLAPSEDGTSFCYSISARKFDIYTQYSTDHSYGTDLATLMYVSEGNLTNVNQHLQDGVDYVSLVFRHDSVCFPVYFQLQDLRVGSMVGPGAFTIDQRNTITTFKGWKGTPAFLNSTAPVSRYEGKLDLELSDAQWLSLNRTIYNSYPHHFPVPSHKICRPSAMAVASLCQRAFVRATYKKGNAIIEDKIVYIQNLLLLNQGNPNEHFSTFMGCVYS</sequence>
<accession>A0ACC2RQR6</accession>
<dbReference type="EMBL" id="QTSX02006680">
    <property type="protein sequence ID" value="KAJ9052392.1"/>
    <property type="molecule type" value="Genomic_DNA"/>
</dbReference>
<proteinExistence type="predicted"/>
<keyword evidence="2" id="KW-1185">Reference proteome</keyword>
<evidence type="ECO:0000313" key="1">
    <source>
        <dbReference type="EMBL" id="KAJ9052392.1"/>
    </source>
</evidence>
<evidence type="ECO:0000313" key="2">
    <source>
        <dbReference type="Proteomes" id="UP001165960"/>
    </source>
</evidence>
<gene>
    <name evidence="1" type="ORF">DSO57_1034602</name>
</gene>
<comment type="caution">
    <text evidence="1">The sequence shown here is derived from an EMBL/GenBank/DDBJ whole genome shotgun (WGS) entry which is preliminary data.</text>
</comment>
<dbReference type="Proteomes" id="UP001165960">
    <property type="component" value="Unassembled WGS sequence"/>
</dbReference>
<organism evidence="1 2">
    <name type="scientific">Entomophthora muscae</name>
    <dbReference type="NCBI Taxonomy" id="34485"/>
    <lineage>
        <taxon>Eukaryota</taxon>
        <taxon>Fungi</taxon>
        <taxon>Fungi incertae sedis</taxon>
        <taxon>Zoopagomycota</taxon>
        <taxon>Entomophthoromycotina</taxon>
        <taxon>Entomophthoromycetes</taxon>
        <taxon>Entomophthorales</taxon>
        <taxon>Entomophthoraceae</taxon>
        <taxon>Entomophthora</taxon>
    </lineage>
</organism>